<organism evidence="1 2">
    <name type="scientific">Coniosporium tulheliwenetii</name>
    <dbReference type="NCBI Taxonomy" id="3383036"/>
    <lineage>
        <taxon>Eukaryota</taxon>
        <taxon>Fungi</taxon>
        <taxon>Dikarya</taxon>
        <taxon>Ascomycota</taxon>
        <taxon>Pezizomycotina</taxon>
        <taxon>Dothideomycetes</taxon>
        <taxon>Dothideomycetes incertae sedis</taxon>
        <taxon>Coniosporium</taxon>
    </lineage>
</organism>
<protein>
    <submittedName>
        <fullName evidence="1">Uncharacterized protein</fullName>
    </submittedName>
</protein>
<gene>
    <name evidence="1" type="ORF">H2199_007660</name>
</gene>
<sequence>MAHIRLQIEGVPVANPFAQDENMHRDFRLPIDGWAAIDGWADHSDVDEIVERVEENVEEDSKVGWHSDKAIYSERDWRKKYIKDVAEDPFSRYAIIAFGIGGELTAVGLRSTYLKDLYYTVADYIPGITVESDMIIFGQPFQPMYFYLDAMRERARQMASSDADQEDLESLVNFYEKWIQPSHERIRSKVRSKSIDFNQLWALFKPGELIYSKDEWDKPQIFYACASAYREGCREYGDNEEDVDEAKIKKMTQYITTLNLNQPKRFCFDCWNVRWDPSTRKFTRSLSTFKIVNFRGTRRIASLPYYPLEMYLEYNPEEADLMDRIKKRGHIWKELVSGSPVPRKYEGAAIELEPGLMLASVRGDRVNLKDRVVVDNDGNARMLEQSGQMPMPNMKELWEPIMTSMQLFSRKEPPIKLGDFDERNVDLDDVDAKADFNGLQALLCPASLNGFSLTMRKWFALSIDNLSEIRWNKSAWDHLVLDKETKLTIRTLVANHRTKSKNHNEEVMTGDVIERKGSGLVIVLYGPPGVGKTLTAESVAEYTQRPLYAINVGEVTSEERVRARLQQVFTQASRWNAVLLLDEADVVLEKRSFEDIRRNGTVSVFLQMLEYYEGVLFLTTNRLEHIDNAFQSRINLAYEYPKLKEIQRREIWASFIRGLPESDATAKGQLEARLDSLATLDLNGRQIRNVLFTARSLVHNSSDGEQFSYAHVKQIIDHTKKLQEFFDKGKQGASTRLVESASKAPVAWDA</sequence>
<dbReference type="EMBL" id="JAPDRP010000023">
    <property type="protein sequence ID" value="KAJ9637373.1"/>
    <property type="molecule type" value="Genomic_DNA"/>
</dbReference>
<evidence type="ECO:0000313" key="1">
    <source>
        <dbReference type="EMBL" id="KAJ9637373.1"/>
    </source>
</evidence>
<evidence type="ECO:0000313" key="2">
    <source>
        <dbReference type="Proteomes" id="UP001172680"/>
    </source>
</evidence>
<dbReference type="Proteomes" id="UP001172680">
    <property type="component" value="Unassembled WGS sequence"/>
</dbReference>
<name>A0ACC2YPZ5_9PEZI</name>
<accession>A0ACC2YPZ5</accession>
<comment type="caution">
    <text evidence="1">The sequence shown here is derived from an EMBL/GenBank/DDBJ whole genome shotgun (WGS) entry which is preliminary data.</text>
</comment>
<proteinExistence type="predicted"/>
<reference evidence="1" key="1">
    <citation type="submission" date="2022-10" db="EMBL/GenBank/DDBJ databases">
        <title>Culturing micro-colonial fungi from biological soil crusts in the Mojave desert and describing Neophaeococcomyces mojavensis, and introducing the new genera and species Taxawa tesnikishii.</title>
        <authorList>
            <person name="Kurbessoian T."/>
            <person name="Stajich J.E."/>
        </authorList>
    </citation>
    <scope>NUCLEOTIDE SEQUENCE</scope>
    <source>
        <strain evidence="1">JES_115</strain>
    </source>
</reference>
<keyword evidence="2" id="KW-1185">Reference proteome</keyword>